<proteinExistence type="inferred from homology"/>
<dbReference type="Pfam" id="PF01653">
    <property type="entry name" value="DNA_ligase_aden"/>
    <property type="match status" value="1"/>
</dbReference>
<dbReference type="PANTHER" id="PTHR23389">
    <property type="entry name" value="CHROMOSOME TRANSMISSION FIDELITY FACTOR 18"/>
    <property type="match status" value="1"/>
</dbReference>
<dbReference type="Pfam" id="PF03120">
    <property type="entry name" value="OB_DNA_ligase"/>
    <property type="match status" value="1"/>
</dbReference>
<dbReference type="HAMAP" id="MF_01588">
    <property type="entry name" value="DNA_ligase_A"/>
    <property type="match status" value="1"/>
</dbReference>
<feature type="binding site" evidence="8">
    <location>
        <position position="415"/>
    </location>
    <ligand>
        <name>Zn(2+)</name>
        <dbReference type="ChEBI" id="CHEBI:29105"/>
    </ligand>
</feature>
<evidence type="ECO:0000259" key="10">
    <source>
        <dbReference type="PROSITE" id="PS50172"/>
    </source>
</evidence>
<dbReference type="PROSITE" id="PS01055">
    <property type="entry name" value="DNA_LIGASE_N1"/>
    <property type="match status" value="1"/>
</dbReference>
<dbReference type="Pfam" id="PF00533">
    <property type="entry name" value="BRCT"/>
    <property type="match status" value="1"/>
</dbReference>
<feature type="binding site" evidence="8">
    <location>
        <position position="114"/>
    </location>
    <ligand>
        <name>NAD(+)</name>
        <dbReference type="ChEBI" id="CHEBI:57540"/>
    </ligand>
</feature>
<evidence type="ECO:0000313" key="12">
    <source>
        <dbReference type="Proteomes" id="UP000704611"/>
    </source>
</evidence>
<dbReference type="CDD" id="cd00114">
    <property type="entry name" value="LIGANc"/>
    <property type="match status" value="1"/>
</dbReference>
<comment type="similarity">
    <text evidence="8">Belongs to the NAD-dependent DNA ligase family. LigA subfamily.</text>
</comment>
<sequence length="677" mass="73934">MSQTDKARIVALRELLHKYSHAYYNLNTTLVPDAEYDQLYDELLALEAKYPDLADEHSPTRRVGQTPLDKFVQFQHTLPMLSLEKAKTEDELTQFNKRIAESLDASTAIEFCCEPKLDGVALSLHYQHGRLIRAVTRGDGFTGEDVTQNAKTIKSVPLKLFGDEHPAFLEVRGEAYIPLRDFEQMNARMAANGEKLFANPRNAASGSLRQLDAKIAADRPLFFSAYAVGDYDDPAGQLDQASHYRRLQQLQQMGLVVSPLLDNVTGIEAVINYCHALYTKRDSLDYEIDGVVIKVNRLAQQQALGFVARAPRWAIAFKFPAQEQLTTLLDVEFQVGRTGAITPVARLAPVVVGGVTVSNATLHNQDEINRLGIKIGDTVTVRRAGDVIPQVVAILPERRPADARDILFPATCPVCGSAIERVSGEAVARCSGGLFCPAQLKESIKHFVSRKAIDIDGLGDKLVEQLVDQQLVRTPADIYKLDMPALIGLERMAEKSALKLLNAIKASCQTTLPRFIYALGIREVGEATALNLAQHFGSLPAILSASLEQLLEVNDVGKVVAEHLQSFFAEPHNQQVIAKLQQVGIHWPDITVQQASAQPLAGLTVVLTGTLSSMGRDDAKARLQQLGAKVSGSVSAKTHAVIAGDNAGSKLTKAGELNVPVWTEQQMLELFSSNGVA</sequence>
<dbReference type="InterPro" id="IPR004149">
    <property type="entry name" value="Znf_DNAligase_C4"/>
</dbReference>
<comment type="caution">
    <text evidence="11">The sequence shown here is derived from an EMBL/GenBank/DDBJ whole genome shotgun (WGS) entry which is preliminary data.</text>
</comment>
<dbReference type="InterPro" id="IPR041663">
    <property type="entry name" value="DisA/LigA_HHH"/>
</dbReference>
<keyword evidence="6 8" id="KW-0460">Magnesium</keyword>
<dbReference type="SMART" id="SM00532">
    <property type="entry name" value="LIGANc"/>
    <property type="match status" value="1"/>
</dbReference>
<dbReference type="EMBL" id="JAHRID010000002">
    <property type="protein sequence ID" value="MBV2128767.1"/>
    <property type="molecule type" value="Genomic_DNA"/>
</dbReference>
<feature type="active site" description="N6-AMP-lysine intermediate" evidence="8">
    <location>
        <position position="116"/>
    </location>
</feature>
<dbReference type="GO" id="GO:0003911">
    <property type="term" value="F:DNA ligase (NAD+) activity"/>
    <property type="evidence" value="ECO:0007669"/>
    <property type="project" value="UniProtKB-EC"/>
</dbReference>
<evidence type="ECO:0000256" key="9">
    <source>
        <dbReference type="RuleBase" id="RU000618"/>
    </source>
</evidence>
<dbReference type="Pfam" id="PF03119">
    <property type="entry name" value="DNA_ligase_ZBD"/>
    <property type="match status" value="1"/>
</dbReference>
<dbReference type="PANTHER" id="PTHR23389:SF9">
    <property type="entry name" value="DNA LIGASE"/>
    <property type="match status" value="1"/>
</dbReference>
<evidence type="ECO:0000256" key="7">
    <source>
        <dbReference type="ARBA" id="ARBA00023204"/>
    </source>
</evidence>
<keyword evidence="3 8" id="KW-0479">Metal-binding</keyword>
<evidence type="ECO:0000256" key="1">
    <source>
        <dbReference type="ARBA" id="ARBA00004067"/>
    </source>
</evidence>
<comment type="caution">
    <text evidence="8">Lacks conserved residue(s) required for the propagation of feature annotation.</text>
</comment>
<dbReference type="PROSITE" id="PS50172">
    <property type="entry name" value="BRCT"/>
    <property type="match status" value="1"/>
</dbReference>
<keyword evidence="8 9" id="KW-0520">NAD</keyword>
<keyword evidence="12" id="KW-1185">Reference proteome</keyword>
<evidence type="ECO:0000256" key="8">
    <source>
        <dbReference type="HAMAP-Rule" id="MF_01588"/>
    </source>
</evidence>
<evidence type="ECO:0000256" key="3">
    <source>
        <dbReference type="ARBA" id="ARBA00022723"/>
    </source>
</evidence>
<dbReference type="InterPro" id="IPR018239">
    <property type="entry name" value="DNA_ligase_AS"/>
</dbReference>
<dbReference type="InterPro" id="IPR003583">
    <property type="entry name" value="Hlx-hairpin-Hlx_DNA-bd_motif"/>
</dbReference>
<dbReference type="InterPro" id="IPR013839">
    <property type="entry name" value="DNAligase_adenylation"/>
</dbReference>
<keyword evidence="7 8" id="KW-0234">DNA repair</keyword>
<feature type="binding site" evidence="8">
    <location>
        <begin position="82"/>
        <end position="83"/>
    </location>
    <ligand>
        <name>NAD(+)</name>
        <dbReference type="ChEBI" id="CHEBI:57540"/>
    </ligand>
</feature>
<feature type="binding site" evidence="8">
    <location>
        <begin position="33"/>
        <end position="37"/>
    </location>
    <ligand>
        <name>NAD(+)</name>
        <dbReference type="ChEBI" id="CHEBI:57540"/>
    </ligand>
</feature>
<dbReference type="SMART" id="SM00292">
    <property type="entry name" value="BRCT"/>
    <property type="match status" value="1"/>
</dbReference>
<dbReference type="NCBIfam" id="TIGR00575">
    <property type="entry name" value="dnlj"/>
    <property type="match status" value="1"/>
</dbReference>
<gene>
    <name evidence="8 11" type="primary">ligA</name>
    <name evidence="11" type="ORF">KQY15_06635</name>
</gene>
<dbReference type="PROSITE" id="PS01056">
    <property type="entry name" value="DNA_LIGASE_N2"/>
    <property type="match status" value="1"/>
</dbReference>
<evidence type="ECO:0000256" key="4">
    <source>
        <dbReference type="ARBA" id="ARBA00022763"/>
    </source>
</evidence>
<keyword evidence="2 8" id="KW-0235">DNA replication</keyword>
<keyword evidence="8 9" id="KW-0436">Ligase</keyword>
<name>A0ABS6MIX5_9GAMM</name>
<evidence type="ECO:0000256" key="5">
    <source>
        <dbReference type="ARBA" id="ARBA00022833"/>
    </source>
</evidence>
<comment type="function">
    <text evidence="1 8">DNA ligase that catalyzes the formation of phosphodiester linkages between 5'-phosphoryl and 3'-hydroxyl groups in double-stranded DNA using NAD as a coenzyme and as the energy source for the reaction. It is essential for DNA replication and repair of damaged DNA.</text>
</comment>
<reference evidence="11 12" key="1">
    <citation type="submission" date="2021-06" db="EMBL/GenBank/DDBJ databases">
        <title>Rheinheimera indica sp. nov., isolated from deep-sea sediment.</title>
        <authorList>
            <person name="Wang Z."/>
            <person name="Zhang X.-Y."/>
        </authorList>
    </citation>
    <scope>NUCLEOTIDE SEQUENCE [LARGE SCALE GENOMIC DNA]</scope>
    <source>
        <strain evidence="11 12">SM2107</strain>
    </source>
</reference>
<feature type="binding site" evidence="8">
    <location>
        <position position="436"/>
    </location>
    <ligand>
        <name>Zn(2+)</name>
        <dbReference type="ChEBI" id="CHEBI:29105"/>
    </ligand>
</feature>
<dbReference type="SMART" id="SM00278">
    <property type="entry name" value="HhH1"/>
    <property type="match status" value="4"/>
</dbReference>
<keyword evidence="8" id="KW-0464">Manganese</keyword>
<dbReference type="InterPro" id="IPR001679">
    <property type="entry name" value="DNA_ligase"/>
</dbReference>
<feature type="binding site" evidence="8">
    <location>
        <position position="174"/>
    </location>
    <ligand>
        <name>NAD(+)</name>
        <dbReference type="ChEBI" id="CHEBI:57540"/>
    </ligand>
</feature>
<evidence type="ECO:0000313" key="11">
    <source>
        <dbReference type="EMBL" id="MBV2128767.1"/>
    </source>
</evidence>
<dbReference type="InterPro" id="IPR004150">
    <property type="entry name" value="NAD_DNA_ligase_OB"/>
</dbReference>
<feature type="domain" description="BRCT" evidence="10">
    <location>
        <begin position="595"/>
        <end position="677"/>
    </location>
</feature>
<dbReference type="InterPro" id="IPR001357">
    <property type="entry name" value="BRCT_dom"/>
</dbReference>
<dbReference type="Pfam" id="PF12826">
    <property type="entry name" value="HHH_2"/>
    <property type="match status" value="1"/>
</dbReference>
<accession>A0ABS6MIX5</accession>
<comment type="catalytic activity">
    <reaction evidence="8 9">
        <text>NAD(+) + (deoxyribonucleotide)n-3'-hydroxyl + 5'-phospho-(deoxyribonucleotide)m = (deoxyribonucleotide)n+m + AMP + beta-nicotinamide D-nucleotide.</text>
        <dbReference type="EC" id="6.5.1.2"/>
    </reaction>
</comment>
<dbReference type="Proteomes" id="UP000704611">
    <property type="component" value="Unassembled WGS sequence"/>
</dbReference>
<dbReference type="PIRSF" id="PIRSF001604">
    <property type="entry name" value="LigA"/>
    <property type="match status" value="1"/>
</dbReference>
<dbReference type="Pfam" id="PF14520">
    <property type="entry name" value="HHH_5"/>
    <property type="match status" value="1"/>
</dbReference>
<feature type="binding site" evidence="8">
    <location>
        <position position="412"/>
    </location>
    <ligand>
        <name>Zn(2+)</name>
        <dbReference type="ChEBI" id="CHEBI:29105"/>
    </ligand>
</feature>
<dbReference type="EC" id="6.5.1.2" evidence="8 9"/>
<feature type="binding site" evidence="8">
    <location>
        <position position="137"/>
    </location>
    <ligand>
        <name>NAD(+)</name>
        <dbReference type="ChEBI" id="CHEBI:57540"/>
    </ligand>
</feature>
<feature type="binding site" evidence="8">
    <location>
        <position position="318"/>
    </location>
    <ligand>
        <name>NAD(+)</name>
        <dbReference type="ChEBI" id="CHEBI:57540"/>
    </ligand>
</feature>
<evidence type="ECO:0000256" key="6">
    <source>
        <dbReference type="ARBA" id="ARBA00022842"/>
    </source>
</evidence>
<dbReference type="InterPro" id="IPR013840">
    <property type="entry name" value="DNAligase_N"/>
</dbReference>
<dbReference type="RefSeq" id="WP_217668400.1">
    <property type="nucleotide sequence ID" value="NZ_JAHRID010000002.1"/>
</dbReference>
<dbReference type="CDD" id="cd17748">
    <property type="entry name" value="BRCT_DNA_ligase_like"/>
    <property type="match status" value="1"/>
</dbReference>
<organism evidence="11 12">
    <name type="scientific">Arsukibacterium indicum</name>
    <dbReference type="NCBI Taxonomy" id="2848612"/>
    <lineage>
        <taxon>Bacteria</taxon>
        <taxon>Pseudomonadati</taxon>
        <taxon>Pseudomonadota</taxon>
        <taxon>Gammaproteobacteria</taxon>
        <taxon>Chromatiales</taxon>
        <taxon>Chromatiaceae</taxon>
        <taxon>Arsukibacterium</taxon>
    </lineage>
</organism>
<protein>
    <recommendedName>
        <fullName evidence="8 9">DNA ligase</fullName>
        <ecNumber evidence="8 9">6.5.1.2</ecNumber>
    </recommendedName>
    <alternativeName>
        <fullName evidence="8">Polydeoxyribonucleotide synthase [NAD(+)]</fullName>
    </alternativeName>
</protein>
<evidence type="ECO:0000256" key="2">
    <source>
        <dbReference type="ARBA" id="ARBA00022705"/>
    </source>
</evidence>
<feature type="binding site" evidence="8">
    <location>
        <position position="294"/>
    </location>
    <ligand>
        <name>NAD(+)</name>
        <dbReference type="ChEBI" id="CHEBI:57540"/>
    </ligand>
</feature>
<comment type="cofactor">
    <cofactor evidence="8">
        <name>Mg(2+)</name>
        <dbReference type="ChEBI" id="CHEBI:18420"/>
    </cofactor>
    <cofactor evidence="8">
        <name>Mn(2+)</name>
        <dbReference type="ChEBI" id="CHEBI:29035"/>
    </cofactor>
</comment>
<dbReference type="NCBIfam" id="NF005932">
    <property type="entry name" value="PRK07956.1"/>
    <property type="match status" value="1"/>
</dbReference>
<keyword evidence="5 8" id="KW-0862">Zinc</keyword>
<keyword evidence="4 8" id="KW-0227">DNA damage</keyword>
<dbReference type="InterPro" id="IPR033136">
    <property type="entry name" value="DNA_ligase_CS"/>
</dbReference>